<evidence type="ECO:0000313" key="2">
    <source>
        <dbReference type="EMBL" id="SEL12702.1"/>
    </source>
</evidence>
<reference evidence="3" key="1">
    <citation type="submission" date="2016-10" db="EMBL/GenBank/DDBJ databases">
        <authorList>
            <person name="Varghese N."/>
            <person name="Submissions S."/>
        </authorList>
    </citation>
    <scope>NUCLEOTIDE SEQUENCE [LARGE SCALE GENOMIC DNA]</scope>
    <source>
        <strain evidence="3">CGMCC 1.9150</strain>
    </source>
</reference>
<proteinExistence type="predicted"/>
<name>A0A1H7MN93_9GAMM</name>
<dbReference type="Proteomes" id="UP000198807">
    <property type="component" value="Unassembled WGS sequence"/>
</dbReference>
<organism evidence="2 3">
    <name type="scientific">Halomonas daqiaonensis</name>
    <dbReference type="NCBI Taxonomy" id="650850"/>
    <lineage>
        <taxon>Bacteria</taxon>
        <taxon>Pseudomonadati</taxon>
        <taxon>Pseudomonadota</taxon>
        <taxon>Gammaproteobacteria</taxon>
        <taxon>Oceanospirillales</taxon>
        <taxon>Halomonadaceae</taxon>
        <taxon>Halomonas</taxon>
    </lineage>
</organism>
<accession>A0A1H7MN93</accession>
<protein>
    <submittedName>
        <fullName evidence="2">Uncharacterized protein</fullName>
    </submittedName>
</protein>
<evidence type="ECO:0000256" key="1">
    <source>
        <dbReference type="SAM" id="MobiDB-lite"/>
    </source>
</evidence>
<gene>
    <name evidence="2" type="ORF">SAMN04488129_10725</name>
</gene>
<keyword evidence="3" id="KW-1185">Reference proteome</keyword>
<feature type="region of interest" description="Disordered" evidence="1">
    <location>
        <begin position="1"/>
        <end position="39"/>
    </location>
</feature>
<dbReference type="AlphaFoldDB" id="A0A1H7MN93"/>
<evidence type="ECO:0000313" key="3">
    <source>
        <dbReference type="Proteomes" id="UP000198807"/>
    </source>
</evidence>
<dbReference type="EMBL" id="FOBC01000007">
    <property type="protein sequence ID" value="SEL12702.1"/>
    <property type="molecule type" value="Genomic_DNA"/>
</dbReference>
<sequence>MPEVLPSGSDDLGDNPDGTTSPGDGSSAMPDRNGRERNE</sequence>